<organism evidence="1 2">
    <name type="scientific">Zea mays</name>
    <name type="common">Maize</name>
    <dbReference type="NCBI Taxonomy" id="4577"/>
    <lineage>
        <taxon>Eukaryota</taxon>
        <taxon>Viridiplantae</taxon>
        <taxon>Streptophyta</taxon>
        <taxon>Embryophyta</taxon>
        <taxon>Tracheophyta</taxon>
        <taxon>Spermatophyta</taxon>
        <taxon>Magnoliopsida</taxon>
        <taxon>Liliopsida</taxon>
        <taxon>Poales</taxon>
        <taxon>Poaceae</taxon>
        <taxon>PACMAD clade</taxon>
        <taxon>Panicoideae</taxon>
        <taxon>Andropogonodae</taxon>
        <taxon>Andropogoneae</taxon>
        <taxon>Tripsacinae</taxon>
        <taxon>Zea</taxon>
    </lineage>
</organism>
<reference evidence="1" key="3">
    <citation type="submission" date="2021-05" db="UniProtKB">
        <authorList>
            <consortium name="EnsemblPlants"/>
        </authorList>
    </citation>
    <scope>IDENTIFICATION</scope>
    <source>
        <strain evidence="1">cv. B73</strain>
    </source>
</reference>
<dbReference type="Gramene" id="Zm00001eb417420_T001">
    <property type="protein sequence ID" value="Zm00001eb417420_P001"/>
    <property type="gene ID" value="Zm00001eb417420"/>
</dbReference>
<proteinExistence type="predicted"/>
<dbReference type="EnsemblPlants" id="Zm00001eb417420_T001">
    <property type="protein sequence ID" value="Zm00001eb417420_P001"/>
    <property type="gene ID" value="Zm00001eb417420"/>
</dbReference>
<evidence type="ECO:0000313" key="2">
    <source>
        <dbReference type="Proteomes" id="UP000007305"/>
    </source>
</evidence>
<dbReference type="AlphaFoldDB" id="A0A804RD26"/>
<protein>
    <submittedName>
        <fullName evidence="1">Uncharacterized protein</fullName>
    </submittedName>
</protein>
<sequence length="106" mass="12788">MIVKRKTCVRWQQRSFLWLSRRRNDCSMNCLDRCFQRMKQMKRIAYWRCGQVNQILPLYAHEHNSPFSYWATSETDGDVILQELEEKEASLFAMDIFRMSVILLCS</sequence>
<name>A0A804RD26_MAIZE</name>
<dbReference type="InParanoid" id="A0A804RD26"/>
<reference evidence="1" key="2">
    <citation type="submission" date="2019-07" db="EMBL/GenBank/DDBJ databases">
        <authorList>
            <person name="Seetharam A."/>
            <person name="Woodhouse M."/>
            <person name="Cannon E."/>
        </authorList>
    </citation>
    <scope>NUCLEOTIDE SEQUENCE [LARGE SCALE GENOMIC DNA]</scope>
    <source>
        <strain evidence="1">cv. B73</strain>
    </source>
</reference>
<dbReference type="Proteomes" id="UP000007305">
    <property type="component" value="Chromosome 10"/>
</dbReference>
<evidence type="ECO:0000313" key="1">
    <source>
        <dbReference type="EnsemblPlants" id="Zm00001eb417420_P001"/>
    </source>
</evidence>
<accession>A0A804RD26</accession>
<keyword evidence="2" id="KW-1185">Reference proteome</keyword>
<reference evidence="2" key="1">
    <citation type="journal article" date="2009" name="Science">
        <title>The B73 maize genome: complexity, diversity, and dynamics.</title>
        <authorList>
            <person name="Schnable P.S."/>
            <person name="Ware D."/>
            <person name="Fulton R.S."/>
            <person name="Stein J.C."/>
            <person name="Wei F."/>
            <person name="Pasternak S."/>
            <person name="Liang C."/>
            <person name="Zhang J."/>
            <person name="Fulton L."/>
            <person name="Graves T.A."/>
            <person name="Minx P."/>
            <person name="Reily A.D."/>
            <person name="Courtney L."/>
            <person name="Kruchowski S.S."/>
            <person name="Tomlinson C."/>
            <person name="Strong C."/>
            <person name="Delehaunty K."/>
            <person name="Fronick C."/>
            <person name="Courtney B."/>
            <person name="Rock S.M."/>
            <person name="Belter E."/>
            <person name="Du F."/>
            <person name="Kim K."/>
            <person name="Abbott R.M."/>
            <person name="Cotton M."/>
            <person name="Levy A."/>
            <person name="Marchetto P."/>
            <person name="Ochoa K."/>
            <person name="Jackson S.M."/>
            <person name="Gillam B."/>
            <person name="Chen W."/>
            <person name="Yan L."/>
            <person name="Higginbotham J."/>
            <person name="Cardenas M."/>
            <person name="Waligorski J."/>
            <person name="Applebaum E."/>
            <person name="Phelps L."/>
            <person name="Falcone J."/>
            <person name="Kanchi K."/>
            <person name="Thane T."/>
            <person name="Scimone A."/>
            <person name="Thane N."/>
            <person name="Henke J."/>
            <person name="Wang T."/>
            <person name="Ruppert J."/>
            <person name="Shah N."/>
            <person name="Rotter K."/>
            <person name="Hodges J."/>
            <person name="Ingenthron E."/>
            <person name="Cordes M."/>
            <person name="Kohlberg S."/>
            <person name="Sgro J."/>
            <person name="Delgado B."/>
            <person name="Mead K."/>
            <person name="Chinwalla A."/>
            <person name="Leonard S."/>
            <person name="Crouse K."/>
            <person name="Collura K."/>
            <person name="Kudrna D."/>
            <person name="Currie J."/>
            <person name="He R."/>
            <person name="Angelova A."/>
            <person name="Rajasekar S."/>
            <person name="Mueller T."/>
            <person name="Lomeli R."/>
            <person name="Scara G."/>
            <person name="Ko A."/>
            <person name="Delaney K."/>
            <person name="Wissotski M."/>
            <person name="Lopez G."/>
            <person name="Campos D."/>
            <person name="Braidotti M."/>
            <person name="Ashley E."/>
            <person name="Golser W."/>
            <person name="Kim H."/>
            <person name="Lee S."/>
            <person name="Lin J."/>
            <person name="Dujmic Z."/>
            <person name="Kim W."/>
            <person name="Talag J."/>
            <person name="Zuccolo A."/>
            <person name="Fan C."/>
            <person name="Sebastian A."/>
            <person name="Kramer M."/>
            <person name="Spiegel L."/>
            <person name="Nascimento L."/>
            <person name="Zutavern T."/>
            <person name="Miller B."/>
            <person name="Ambroise C."/>
            <person name="Muller S."/>
            <person name="Spooner W."/>
            <person name="Narechania A."/>
            <person name="Ren L."/>
            <person name="Wei S."/>
            <person name="Kumari S."/>
            <person name="Faga B."/>
            <person name="Levy M.J."/>
            <person name="McMahan L."/>
            <person name="Van Buren P."/>
            <person name="Vaughn M.W."/>
            <person name="Ying K."/>
            <person name="Yeh C.-T."/>
            <person name="Emrich S.J."/>
            <person name="Jia Y."/>
            <person name="Kalyanaraman A."/>
            <person name="Hsia A.-P."/>
            <person name="Barbazuk W.B."/>
            <person name="Baucom R.S."/>
            <person name="Brutnell T.P."/>
            <person name="Carpita N.C."/>
            <person name="Chaparro C."/>
            <person name="Chia J.-M."/>
            <person name="Deragon J.-M."/>
            <person name="Estill J.C."/>
            <person name="Fu Y."/>
            <person name="Jeddeloh J.A."/>
            <person name="Han Y."/>
            <person name="Lee H."/>
            <person name="Li P."/>
            <person name="Lisch D.R."/>
            <person name="Liu S."/>
            <person name="Liu Z."/>
            <person name="Nagel D.H."/>
            <person name="McCann M.C."/>
            <person name="SanMiguel P."/>
            <person name="Myers A.M."/>
            <person name="Nettleton D."/>
            <person name="Nguyen J."/>
            <person name="Penning B.W."/>
            <person name="Ponnala L."/>
            <person name="Schneider K.L."/>
            <person name="Schwartz D.C."/>
            <person name="Sharma A."/>
            <person name="Soderlund C."/>
            <person name="Springer N.M."/>
            <person name="Sun Q."/>
            <person name="Wang H."/>
            <person name="Waterman M."/>
            <person name="Westerman R."/>
            <person name="Wolfgruber T.K."/>
            <person name="Yang L."/>
            <person name="Yu Y."/>
            <person name="Zhang L."/>
            <person name="Zhou S."/>
            <person name="Zhu Q."/>
            <person name="Bennetzen J.L."/>
            <person name="Dawe R.K."/>
            <person name="Jiang J."/>
            <person name="Jiang N."/>
            <person name="Presting G.G."/>
            <person name="Wessler S.R."/>
            <person name="Aluru S."/>
            <person name="Martienssen R.A."/>
            <person name="Clifton S.W."/>
            <person name="McCombie W.R."/>
            <person name="Wing R.A."/>
            <person name="Wilson R.K."/>
        </authorList>
    </citation>
    <scope>NUCLEOTIDE SEQUENCE [LARGE SCALE GENOMIC DNA]</scope>
    <source>
        <strain evidence="2">cv. B73</strain>
    </source>
</reference>